<feature type="signal peptide" evidence="2">
    <location>
        <begin position="1"/>
        <end position="24"/>
    </location>
</feature>
<dbReference type="InParanoid" id="A0A6J3Q2Q7"/>
<dbReference type="Gene3D" id="2.30.30.40">
    <property type="entry name" value="SH3 Domains"/>
    <property type="match status" value="1"/>
</dbReference>
<evidence type="ECO:0000313" key="3">
    <source>
        <dbReference type="Proteomes" id="UP000245320"/>
    </source>
</evidence>
<accession>A0A6J3Q2Q7</accession>
<dbReference type="Proteomes" id="UP000245320">
    <property type="component" value="Chromosome 15"/>
</dbReference>
<keyword evidence="3" id="KW-1185">Reference proteome</keyword>
<keyword evidence="4" id="KW-0418">Kinase</keyword>
<proteinExistence type="predicted"/>
<dbReference type="RefSeq" id="XP_033696388.1">
    <property type="nucleotide sequence ID" value="XM_033840497.1"/>
</dbReference>
<dbReference type="AlphaFoldDB" id="A0A6J3Q2Q7"/>
<feature type="region of interest" description="Disordered" evidence="1">
    <location>
        <begin position="26"/>
        <end position="63"/>
    </location>
</feature>
<feature type="chain" id="PRO_5027097886" evidence="2">
    <location>
        <begin position="25"/>
        <end position="159"/>
    </location>
</feature>
<evidence type="ECO:0000256" key="2">
    <source>
        <dbReference type="SAM" id="SignalP"/>
    </source>
</evidence>
<sequence length="159" mass="17589">MEPFFRKLLTFLSFFWDKIWPAGAPRFPNPDSDADVEPEPAAAEPPTAEPCNPPGPRAALQGADFTARSAEDLSVSRGERLHALREEGGYILARRLAGWPSTGLVPITYVANKAAPETLWNQPIKDLNGTSLKRMHHSAQGKFFNVISYKRNGIKTRMG</sequence>
<keyword evidence="2" id="KW-0732">Signal</keyword>
<dbReference type="SUPFAM" id="SSF50044">
    <property type="entry name" value="SH3-domain"/>
    <property type="match status" value="1"/>
</dbReference>
<evidence type="ECO:0000313" key="4">
    <source>
        <dbReference type="RefSeq" id="XP_033696388.1"/>
    </source>
</evidence>
<dbReference type="GeneID" id="117308230"/>
<dbReference type="InterPro" id="IPR036028">
    <property type="entry name" value="SH3-like_dom_sf"/>
</dbReference>
<keyword evidence="4" id="KW-0808">Transferase</keyword>
<gene>
    <name evidence="4" type="primary">SRMS</name>
</gene>
<protein>
    <submittedName>
        <fullName evidence="4">Tyrosine-protein kinase Srms</fullName>
    </submittedName>
</protein>
<feature type="compositionally biased region" description="Pro residues" evidence="1">
    <location>
        <begin position="47"/>
        <end position="56"/>
    </location>
</feature>
<dbReference type="CTD" id="6725"/>
<name>A0A6J3Q2Q7_TURTR</name>
<dbReference type="OrthoDB" id="28230at2759"/>
<reference evidence="4" key="1">
    <citation type="submission" date="2025-08" db="UniProtKB">
        <authorList>
            <consortium name="RefSeq"/>
        </authorList>
    </citation>
    <scope>IDENTIFICATION</scope>
    <source>
        <tissue evidence="4">Spleen</tissue>
    </source>
</reference>
<organism evidence="3 4">
    <name type="scientific">Tursiops truncatus</name>
    <name type="common">Atlantic bottle-nosed dolphin</name>
    <name type="synonym">Delphinus truncatus</name>
    <dbReference type="NCBI Taxonomy" id="9739"/>
    <lineage>
        <taxon>Eukaryota</taxon>
        <taxon>Metazoa</taxon>
        <taxon>Chordata</taxon>
        <taxon>Craniata</taxon>
        <taxon>Vertebrata</taxon>
        <taxon>Euteleostomi</taxon>
        <taxon>Mammalia</taxon>
        <taxon>Eutheria</taxon>
        <taxon>Laurasiatheria</taxon>
        <taxon>Artiodactyla</taxon>
        <taxon>Whippomorpha</taxon>
        <taxon>Cetacea</taxon>
        <taxon>Odontoceti</taxon>
        <taxon>Delphinidae</taxon>
        <taxon>Tursiops</taxon>
    </lineage>
</organism>
<evidence type="ECO:0000256" key="1">
    <source>
        <dbReference type="SAM" id="MobiDB-lite"/>
    </source>
</evidence>
<dbReference type="GO" id="GO:0016301">
    <property type="term" value="F:kinase activity"/>
    <property type="evidence" value="ECO:0007669"/>
    <property type="project" value="UniProtKB-KW"/>
</dbReference>